<sequence length="96" mass="10485">MRRTTRDNHRIFDQSTTVDEQHMSKVVSPLERRVVVIFLLATDTAQVARPGGIYAQYFNAVNHKVGQQFLFTSDLGRAGGCPLADGRPAGAIGAGR</sequence>
<comment type="caution">
    <text evidence="1">The sequence shown here is derived from an EMBL/GenBank/DDBJ whole genome shotgun (WGS) entry which is preliminary data.</text>
</comment>
<keyword evidence="2" id="KW-1185">Reference proteome</keyword>
<dbReference type="EMBL" id="RMVG01000006">
    <property type="protein sequence ID" value="RPE01269.1"/>
    <property type="molecule type" value="Genomic_DNA"/>
</dbReference>
<dbReference type="AlphaFoldDB" id="A0A3N4P4K7"/>
<proteinExistence type="predicted"/>
<protein>
    <submittedName>
        <fullName evidence="1">Uncharacterized protein</fullName>
    </submittedName>
</protein>
<accession>A0A3N4P4K7</accession>
<evidence type="ECO:0000313" key="2">
    <source>
        <dbReference type="Proteomes" id="UP000281332"/>
    </source>
</evidence>
<reference evidence="1 2" key="1">
    <citation type="submission" date="2018-11" db="EMBL/GenBank/DDBJ databases">
        <title>Whole genome sequencing of Pantoea sp. RIT388.</title>
        <authorList>
            <person name="Gan H.M."/>
            <person name="Hudson A.O."/>
        </authorList>
    </citation>
    <scope>NUCLEOTIDE SEQUENCE [LARGE SCALE GENOMIC DNA]</scope>
    <source>
        <strain evidence="1 2">RIT388</strain>
    </source>
</reference>
<gene>
    <name evidence="1" type="ORF">BBB56_10395</name>
</gene>
<evidence type="ECO:0000313" key="1">
    <source>
        <dbReference type="EMBL" id="RPE01269.1"/>
    </source>
</evidence>
<name>A0A3N4P4K7_9GAMM</name>
<dbReference type="Proteomes" id="UP000281332">
    <property type="component" value="Unassembled WGS sequence"/>
</dbReference>
<organism evidence="1 2">
    <name type="scientific">Candidatus Pantoea deserta</name>
    <dbReference type="NCBI Taxonomy" id="1869313"/>
    <lineage>
        <taxon>Bacteria</taxon>
        <taxon>Pseudomonadati</taxon>
        <taxon>Pseudomonadota</taxon>
        <taxon>Gammaproteobacteria</taxon>
        <taxon>Enterobacterales</taxon>
        <taxon>Erwiniaceae</taxon>
        <taxon>Pantoea</taxon>
    </lineage>
</organism>